<reference evidence="6" key="1">
    <citation type="journal article" date="2019" name="Int. J. Syst. Evol. Microbiol.">
        <title>The Global Catalogue of Microorganisms (GCM) 10K type strain sequencing project: providing services to taxonomists for standard genome sequencing and annotation.</title>
        <authorList>
            <consortium name="The Broad Institute Genomics Platform"/>
            <consortium name="The Broad Institute Genome Sequencing Center for Infectious Disease"/>
            <person name="Wu L."/>
            <person name="Ma J."/>
        </authorList>
    </citation>
    <scope>NUCLEOTIDE SEQUENCE [LARGE SCALE GENOMIC DNA]</scope>
    <source>
        <strain evidence="6">TBRC 7912</strain>
    </source>
</reference>
<dbReference type="RefSeq" id="WP_352015011.1">
    <property type="nucleotide sequence ID" value="NZ_JBHSBC010000038.1"/>
</dbReference>
<dbReference type="PANTHER" id="PTHR12526">
    <property type="entry name" value="GLYCOSYLTRANSFERASE"/>
    <property type="match status" value="1"/>
</dbReference>
<feature type="domain" description="Glycosyl transferase family 1" evidence="3">
    <location>
        <begin position="208"/>
        <end position="360"/>
    </location>
</feature>
<organism evidence="5 6">
    <name type="scientific">Streptosporangium jomthongense</name>
    <dbReference type="NCBI Taxonomy" id="1193683"/>
    <lineage>
        <taxon>Bacteria</taxon>
        <taxon>Bacillati</taxon>
        <taxon>Actinomycetota</taxon>
        <taxon>Actinomycetes</taxon>
        <taxon>Streptosporangiales</taxon>
        <taxon>Streptosporangiaceae</taxon>
        <taxon>Streptosporangium</taxon>
    </lineage>
</organism>
<evidence type="ECO:0000259" key="3">
    <source>
        <dbReference type="Pfam" id="PF00534"/>
    </source>
</evidence>
<dbReference type="SUPFAM" id="SSF53756">
    <property type="entry name" value="UDP-Glycosyltransferase/glycogen phosphorylase"/>
    <property type="match status" value="1"/>
</dbReference>
<proteinExistence type="predicted"/>
<gene>
    <name evidence="5" type="ORF">ACFOYY_32335</name>
</gene>
<dbReference type="GO" id="GO:0016757">
    <property type="term" value="F:glycosyltransferase activity"/>
    <property type="evidence" value="ECO:0007669"/>
    <property type="project" value="UniProtKB-KW"/>
</dbReference>
<evidence type="ECO:0000313" key="5">
    <source>
        <dbReference type="EMBL" id="MFC3984853.1"/>
    </source>
</evidence>
<protein>
    <submittedName>
        <fullName evidence="5">Glycosyltransferase</fullName>
        <ecNumber evidence="5">2.4.-.-</ecNumber>
    </submittedName>
</protein>
<dbReference type="InterPro" id="IPR001296">
    <property type="entry name" value="Glyco_trans_1"/>
</dbReference>
<dbReference type="EC" id="2.4.-.-" evidence="5"/>
<keyword evidence="6" id="KW-1185">Reference proteome</keyword>
<dbReference type="EMBL" id="JBHSBC010000038">
    <property type="protein sequence ID" value="MFC3984853.1"/>
    <property type="molecule type" value="Genomic_DNA"/>
</dbReference>
<evidence type="ECO:0000259" key="4">
    <source>
        <dbReference type="Pfam" id="PF13439"/>
    </source>
</evidence>
<accession>A0ABV8F837</accession>
<name>A0ABV8F837_9ACTN</name>
<evidence type="ECO:0000313" key="6">
    <source>
        <dbReference type="Proteomes" id="UP001595698"/>
    </source>
</evidence>
<dbReference type="InterPro" id="IPR028098">
    <property type="entry name" value="Glyco_trans_4-like_N"/>
</dbReference>
<feature type="domain" description="Glycosyltransferase subfamily 4-like N-terminal" evidence="4">
    <location>
        <begin position="22"/>
        <end position="197"/>
    </location>
</feature>
<dbReference type="PANTHER" id="PTHR12526:SF635">
    <property type="entry name" value="GLYCOSYL TRANSFERASE GROUP 1"/>
    <property type="match status" value="1"/>
</dbReference>
<dbReference type="Pfam" id="PF13439">
    <property type="entry name" value="Glyco_transf_4"/>
    <property type="match status" value="1"/>
</dbReference>
<comment type="caution">
    <text evidence="5">The sequence shown here is derived from an EMBL/GenBank/DDBJ whole genome shotgun (WGS) entry which is preliminary data.</text>
</comment>
<keyword evidence="2 5" id="KW-0808">Transferase</keyword>
<keyword evidence="1 5" id="KW-0328">Glycosyltransferase</keyword>
<dbReference type="Proteomes" id="UP001595698">
    <property type="component" value="Unassembled WGS sequence"/>
</dbReference>
<evidence type="ECO:0000256" key="2">
    <source>
        <dbReference type="ARBA" id="ARBA00022679"/>
    </source>
</evidence>
<sequence>MRIALVSEHASPLATIGGVDAGGQNVHVAALATALAGRGHEVVVYTRRDAPGLPETVVMAPGVSVEHVSAGPARPIPKDDLPPHMPAFAAHLTRRWTAEPPDVAHAHFWMSGMATLTAAGEAGVPVVQTFHALGTVKRRWQGAADTSPPERIATETDIGRRAAAIVATCSDEVTELRAMGIPDRKVTVVPCGVDLERFHPDGPAAPAGGRPRVLSIGRMVARKGVDTVIRALRRVPDAELVIVGGSPDDEEVGRLRLLVAGYGLAGRVRLVGSVSRGEVPALLRSADVLVTVPWYEPFGIVPVEAMACGVPVIASAVGGHLDTVAGCGLLVPPRRPYALARALNDLLARQGLRERLAAAGVRRARERYGWPRIAAQTESVYQALISGRLDRLAVAEG</sequence>
<dbReference type="Pfam" id="PF00534">
    <property type="entry name" value="Glycos_transf_1"/>
    <property type="match status" value="1"/>
</dbReference>
<dbReference type="Gene3D" id="3.40.50.2000">
    <property type="entry name" value="Glycogen Phosphorylase B"/>
    <property type="match status" value="2"/>
</dbReference>
<evidence type="ECO:0000256" key="1">
    <source>
        <dbReference type="ARBA" id="ARBA00022676"/>
    </source>
</evidence>